<comment type="caution">
    <text evidence="2">The sequence shown here is derived from an EMBL/GenBank/DDBJ whole genome shotgun (WGS) entry which is preliminary data.</text>
</comment>
<evidence type="ECO:0000313" key="2">
    <source>
        <dbReference type="EMBL" id="KAK9821966.1"/>
    </source>
</evidence>
<keyword evidence="3" id="KW-1185">Reference proteome</keyword>
<name>A0AAW1QKG3_9CHLO</name>
<reference evidence="2 3" key="1">
    <citation type="journal article" date="2024" name="Nat. Commun.">
        <title>Phylogenomics reveals the evolutionary origins of lichenization in chlorophyte algae.</title>
        <authorList>
            <person name="Puginier C."/>
            <person name="Libourel C."/>
            <person name="Otte J."/>
            <person name="Skaloud P."/>
            <person name="Haon M."/>
            <person name="Grisel S."/>
            <person name="Petersen M."/>
            <person name="Berrin J.G."/>
            <person name="Delaux P.M."/>
            <person name="Dal Grande F."/>
            <person name="Keller J."/>
        </authorList>
    </citation>
    <scope>NUCLEOTIDE SEQUENCE [LARGE SCALE GENOMIC DNA]</scope>
    <source>
        <strain evidence="2 3">SAG 245.80</strain>
    </source>
</reference>
<feature type="region of interest" description="Disordered" evidence="1">
    <location>
        <begin position="513"/>
        <end position="532"/>
    </location>
</feature>
<dbReference type="AlphaFoldDB" id="A0AAW1QKG3"/>
<dbReference type="Proteomes" id="UP001445335">
    <property type="component" value="Unassembled WGS sequence"/>
</dbReference>
<evidence type="ECO:0000313" key="3">
    <source>
        <dbReference type="Proteomes" id="UP001445335"/>
    </source>
</evidence>
<organism evidence="2 3">
    <name type="scientific">Elliptochloris bilobata</name>
    <dbReference type="NCBI Taxonomy" id="381761"/>
    <lineage>
        <taxon>Eukaryota</taxon>
        <taxon>Viridiplantae</taxon>
        <taxon>Chlorophyta</taxon>
        <taxon>core chlorophytes</taxon>
        <taxon>Trebouxiophyceae</taxon>
        <taxon>Trebouxiophyceae incertae sedis</taxon>
        <taxon>Elliptochloris clade</taxon>
        <taxon>Elliptochloris</taxon>
    </lineage>
</organism>
<proteinExistence type="predicted"/>
<gene>
    <name evidence="2" type="ORF">WJX81_006500</name>
</gene>
<sequence length="532" mass="55876">MERSRARAALRRAAASTAEHHAELAAGELQSLAGQLVALELKYRLPPAAAHAHAGLPRPAGAAGGAKEPGLDSAGVVPWQPSGIAALPLDAPGSPGLARTAAQPARTWASAQSFMARLELDLALRKQRLAAMGSAQRAAQGLAGRADPAADLRLLHETFRGRSELADLAPALEPRRAAAWLAAQPHGADMGVSAAIDEALDRCAADLGVHADKVEQLKALAAAPKTARLAAAIRTSQFLERWRADLGSRSGRLRELGLHWHEMEMRSGGVASGSRAARFCRPPPTPEQRAAATEAAAAAFFANLGWGVEEAAGSNCVAALLARATALQEHRARAAAAAPGAREALKASAPPPAKDGLEALQAAALAQQQPQPNPAAGDAAATPNGAAPSPKKPGAAPLQVAVGLLAAARPDELARLAAAPAGPKQALALFRCLQEQRFVAFMREAEERRQAKLAAALEAAAPVRRQRSRKDEDAFYARLLDDTTRRRKNREELVRKASEAEVAKQREQQEKLQYQLGLSARGRRSVRPASAR</sequence>
<evidence type="ECO:0000256" key="1">
    <source>
        <dbReference type="SAM" id="MobiDB-lite"/>
    </source>
</evidence>
<dbReference type="EMBL" id="JALJOU010000093">
    <property type="protein sequence ID" value="KAK9821966.1"/>
    <property type="molecule type" value="Genomic_DNA"/>
</dbReference>
<accession>A0AAW1QKG3</accession>
<feature type="region of interest" description="Disordered" evidence="1">
    <location>
        <begin position="366"/>
        <end position="395"/>
    </location>
</feature>
<feature type="region of interest" description="Disordered" evidence="1">
    <location>
        <begin position="487"/>
        <end position="508"/>
    </location>
</feature>
<protein>
    <submittedName>
        <fullName evidence="2">Uncharacterized protein</fullName>
    </submittedName>
</protein>